<evidence type="ECO:0000256" key="2">
    <source>
        <dbReference type="ARBA" id="ARBA00022475"/>
    </source>
</evidence>
<keyword evidence="3 6" id="KW-0812">Transmembrane</keyword>
<keyword evidence="2" id="KW-1003">Cell membrane</keyword>
<comment type="subcellular location">
    <subcellularLocation>
        <location evidence="1">Cell membrane</location>
        <topology evidence="1">Multi-pass membrane protein</topology>
    </subcellularLocation>
</comment>
<feature type="transmembrane region" description="Helical" evidence="6">
    <location>
        <begin position="211"/>
        <end position="232"/>
    </location>
</feature>
<feature type="transmembrane region" description="Helical" evidence="6">
    <location>
        <begin position="27"/>
        <end position="53"/>
    </location>
</feature>
<dbReference type="EMBL" id="RJQC01000005">
    <property type="protein sequence ID" value="RNM29153.1"/>
    <property type="molecule type" value="Genomic_DNA"/>
</dbReference>
<keyword evidence="4 6" id="KW-1133">Transmembrane helix</keyword>
<name>A0A3N0HWI0_9FIRM</name>
<dbReference type="Pfam" id="PF03631">
    <property type="entry name" value="Virul_fac_BrkB"/>
    <property type="match status" value="1"/>
</dbReference>
<proteinExistence type="predicted"/>
<gene>
    <name evidence="7" type="ORF">EDX97_11010</name>
</gene>
<dbReference type="PANTHER" id="PTHR30213">
    <property type="entry name" value="INNER MEMBRANE PROTEIN YHJD"/>
    <property type="match status" value="1"/>
</dbReference>
<dbReference type="OrthoDB" id="9775903at2"/>
<evidence type="ECO:0000256" key="6">
    <source>
        <dbReference type="SAM" id="Phobius"/>
    </source>
</evidence>
<feature type="transmembrane region" description="Helical" evidence="6">
    <location>
        <begin position="176"/>
        <end position="199"/>
    </location>
</feature>
<dbReference type="GO" id="GO:0005886">
    <property type="term" value="C:plasma membrane"/>
    <property type="evidence" value="ECO:0007669"/>
    <property type="project" value="UniProtKB-SubCell"/>
</dbReference>
<dbReference type="InterPro" id="IPR017039">
    <property type="entry name" value="Virul_fac_BrkB"/>
</dbReference>
<evidence type="ECO:0000256" key="3">
    <source>
        <dbReference type="ARBA" id="ARBA00022692"/>
    </source>
</evidence>
<dbReference type="RefSeq" id="WP_128521200.1">
    <property type="nucleotide sequence ID" value="NZ_JAQXZP010000014.1"/>
</dbReference>
<dbReference type="PANTHER" id="PTHR30213:SF0">
    <property type="entry name" value="UPF0761 MEMBRANE PROTEIN YIHY"/>
    <property type="match status" value="1"/>
</dbReference>
<feature type="transmembrane region" description="Helical" evidence="6">
    <location>
        <begin position="89"/>
        <end position="109"/>
    </location>
</feature>
<dbReference type="AlphaFoldDB" id="A0A3N0HWI0"/>
<keyword evidence="5 6" id="KW-0472">Membrane</keyword>
<evidence type="ECO:0000313" key="8">
    <source>
        <dbReference type="Proteomes" id="UP000276568"/>
    </source>
</evidence>
<accession>A0A3N0HWI0</accession>
<evidence type="ECO:0000313" key="7">
    <source>
        <dbReference type="EMBL" id="RNM29153.1"/>
    </source>
</evidence>
<keyword evidence="8" id="KW-1185">Reference proteome</keyword>
<evidence type="ECO:0000256" key="1">
    <source>
        <dbReference type="ARBA" id="ARBA00004651"/>
    </source>
</evidence>
<evidence type="ECO:0000256" key="4">
    <source>
        <dbReference type="ARBA" id="ARBA00022989"/>
    </source>
</evidence>
<comment type="caution">
    <text evidence="7">The sequence shown here is derived from an EMBL/GenBank/DDBJ whole genome shotgun (WGS) entry which is preliminary data.</text>
</comment>
<reference evidence="7 8" key="1">
    <citation type="submission" date="2018-11" db="EMBL/GenBank/DDBJ databases">
        <title>Clostridium sp. nov., a member of the family Erysipelotrichaceae isolated from pig faeces.</title>
        <authorList>
            <person name="Chang Y.-H."/>
        </authorList>
    </citation>
    <scope>NUCLEOTIDE SEQUENCE [LARGE SCALE GENOMIC DNA]</scope>
    <source>
        <strain evidence="7 8">YH-panp20</strain>
    </source>
</reference>
<organism evidence="7 8">
    <name type="scientific">Absicoccus porci</name>
    <dbReference type="NCBI Taxonomy" id="2486576"/>
    <lineage>
        <taxon>Bacteria</taxon>
        <taxon>Bacillati</taxon>
        <taxon>Bacillota</taxon>
        <taxon>Erysipelotrichia</taxon>
        <taxon>Erysipelotrichales</taxon>
        <taxon>Erysipelotrichaceae</taxon>
        <taxon>Absicoccus</taxon>
    </lineage>
</organism>
<protein>
    <submittedName>
        <fullName evidence="7">YihY/virulence factor BrkB family protein</fullName>
    </submittedName>
</protein>
<sequence length="289" mass="33415">MERFLMRLKPLVQFFSSFSDEMQKRNITGYAGSIAFFLVLSSIPLLVLFSLFIPAMGINQNDFTVFFTSIVPASSTSFIAALISEAYNMSGAIFPVSLVILLFTCSRAMMELMRGLQAVYDVKIKRGYLYLRALACVYTLLLIVLLALMIILLGFGDDIMHLIRQHWIGPAILFQTIYQFRYIIVFVSGILILSLTYKLASMENQPLIEQVPGAVCTLLAWVIFTKIFTFFTKISTYSIYYGSLSVLVIFLFWLYWCIYILLIGGYINWYFRYVFRVWLLRLHKLVHHK</sequence>
<feature type="transmembrane region" description="Helical" evidence="6">
    <location>
        <begin position="238"/>
        <end position="271"/>
    </location>
</feature>
<evidence type="ECO:0000256" key="5">
    <source>
        <dbReference type="ARBA" id="ARBA00023136"/>
    </source>
</evidence>
<dbReference type="Proteomes" id="UP000276568">
    <property type="component" value="Unassembled WGS sequence"/>
</dbReference>
<dbReference type="PIRSF" id="PIRSF035875">
    <property type="entry name" value="RNase_BN"/>
    <property type="match status" value="1"/>
</dbReference>
<feature type="transmembrane region" description="Helical" evidence="6">
    <location>
        <begin position="129"/>
        <end position="156"/>
    </location>
</feature>